<feature type="transmembrane region" description="Helical" evidence="1">
    <location>
        <begin position="43"/>
        <end position="63"/>
    </location>
</feature>
<sequence>MLREGSTKENNMLLRPEVHLHNPWAWCIMANSMGFSSTGKQRWLNLNCPTIILLTIILLKMILSHNDNQNLHDDITTLILSAIILQ</sequence>
<dbReference type="AlphaFoldDB" id="A0A0K2UCU1"/>
<reference evidence="2" key="1">
    <citation type="submission" date="2014-05" db="EMBL/GenBank/DDBJ databases">
        <authorList>
            <person name="Chronopoulou M."/>
        </authorList>
    </citation>
    <scope>NUCLEOTIDE SEQUENCE</scope>
    <source>
        <tissue evidence="2">Whole organism</tissue>
    </source>
</reference>
<dbReference type="EMBL" id="HACA01018479">
    <property type="protein sequence ID" value="CDW35840.1"/>
    <property type="molecule type" value="Transcribed_RNA"/>
</dbReference>
<protein>
    <submittedName>
        <fullName evidence="2">Uncharacterized protein</fullName>
    </submittedName>
</protein>
<proteinExistence type="predicted"/>
<accession>A0A0K2UCU1</accession>
<keyword evidence="1" id="KW-0812">Transmembrane</keyword>
<keyword evidence="1" id="KW-0472">Membrane</keyword>
<keyword evidence="1" id="KW-1133">Transmembrane helix</keyword>
<evidence type="ECO:0000313" key="2">
    <source>
        <dbReference type="EMBL" id="CDW35840.1"/>
    </source>
</evidence>
<name>A0A0K2UCU1_LEPSM</name>
<evidence type="ECO:0000256" key="1">
    <source>
        <dbReference type="SAM" id="Phobius"/>
    </source>
</evidence>
<organism evidence="2">
    <name type="scientific">Lepeophtheirus salmonis</name>
    <name type="common">Salmon louse</name>
    <name type="synonym">Caligus salmonis</name>
    <dbReference type="NCBI Taxonomy" id="72036"/>
    <lineage>
        <taxon>Eukaryota</taxon>
        <taxon>Metazoa</taxon>
        <taxon>Ecdysozoa</taxon>
        <taxon>Arthropoda</taxon>
        <taxon>Crustacea</taxon>
        <taxon>Multicrustacea</taxon>
        <taxon>Hexanauplia</taxon>
        <taxon>Copepoda</taxon>
        <taxon>Siphonostomatoida</taxon>
        <taxon>Caligidae</taxon>
        <taxon>Lepeophtheirus</taxon>
    </lineage>
</organism>